<dbReference type="PANTHER" id="PTHR42756">
    <property type="entry name" value="TRANSCRIPTIONAL REGULATOR, MARR"/>
    <property type="match status" value="1"/>
</dbReference>
<accession>A0A8G1ZCZ5</accession>
<dbReference type="RefSeq" id="WP_129927483.1">
    <property type="nucleotide sequence ID" value="NZ_SEOO01000046.1"/>
</dbReference>
<dbReference type="GO" id="GO:0003700">
    <property type="term" value="F:DNA-binding transcription factor activity"/>
    <property type="evidence" value="ECO:0007669"/>
    <property type="project" value="InterPro"/>
</dbReference>
<reference evidence="5 6" key="1">
    <citation type="submission" date="2019-02" db="EMBL/GenBank/DDBJ databases">
        <authorList>
            <person name="Feng G."/>
        </authorList>
    </citation>
    <scope>NUCLEOTIDE SEQUENCE [LARGE SCALE GENOMIC DNA]</scope>
    <source>
        <strain evidence="5 6">CCTCC AB 2011146</strain>
    </source>
</reference>
<protein>
    <submittedName>
        <fullName evidence="5">MarR family transcriptional regulator</fullName>
    </submittedName>
</protein>
<feature type="domain" description="HTH marR-type" evidence="4">
    <location>
        <begin position="6"/>
        <end position="136"/>
    </location>
</feature>
<dbReference type="OrthoDB" id="8256382at2"/>
<dbReference type="EMBL" id="SEOO01000046">
    <property type="protein sequence ID" value="RYM07514.1"/>
    <property type="molecule type" value="Genomic_DNA"/>
</dbReference>
<evidence type="ECO:0000256" key="1">
    <source>
        <dbReference type="ARBA" id="ARBA00023015"/>
    </source>
</evidence>
<dbReference type="SUPFAM" id="SSF46785">
    <property type="entry name" value="Winged helix' DNA-binding domain"/>
    <property type="match status" value="1"/>
</dbReference>
<dbReference type="Proteomes" id="UP000291572">
    <property type="component" value="Unassembled WGS sequence"/>
</dbReference>
<dbReference type="GO" id="GO:0003677">
    <property type="term" value="F:DNA binding"/>
    <property type="evidence" value="ECO:0007669"/>
    <property type="project" value="UniProtKB-KW"/>
</dbReference>
<organism evidence="5 6">
    <name type="scientific">Sphingobium cupriresistens</name>
    <dbReference type="NCBI Taxonomy" id="1132417"/>
    <lineage>
        <taxon>Bacteria</taxon>
        <taxon>Pseudomonadati</taxon>
        <taxon>Pseudomonadota</taxon>
        <taxon>Alphaproteobacteria</taxon>
        <taxon>Sphingomonadales</taxon>
        <taxon>Sphingomonadaceae</taxon>
        <taxon>Sphingobium</taxon>
    </lineage>
</organism>
<gene>
    <name evidence="5" type="ORF">EWH12_18775</name>
</gene>
<dbReference type="AlphaFoldDB" id="A0A8G1ZCZ5"/>
<dbReference type="InterPro" id="IPR036388">
    <property type="entry name" value="WH-like_DNA-bd_sf"/>
</dbReference>
<dbReference type="InterPro" id="IPR036390">
    <property type="entry name" value="WH_DNA-bd_sf"/>
</dbReference>
<evidence type="ECO:0000256" key="3">
    <source>
        <dbReference type="ARBA" id="ARBA00023163"/>
    </source>
</evidence>
<dbReference type="Pfam" id="PF12802">
    <property type="entry name" value="MarR_2"/>
    <property type="match status" value="1"/>
</dbReference>
<keyword evidence="3" id="KW-0804">Transcription</keyword>
<dbReference type="PROSITE" id="PS50995">
    <property type="entry name" value="HTH_MARR_2"/>
    <property type="match status" value="1"/>
</dbReference>
<dbReference type="SMART" id="SM00347">
    <property type="entry name" value="HTH_MARR"/>
    <property type="match status" value="1"/>
</dbReference>
<name>A0A8G1ZCZ5_9SPHN</name>
<dbReference type="PANTHER" id="PTHR42756:SF1">
    <property type="entry name" value="TRANSCRIPTIONAL REPRESSOR OF EMRAB OPERON"/>
    <property type="match status" value="1"/>
</dbReference>
<evidence type="ECO:0000256" key="2">
    <source>
        <dbReference type="ARBA" id="ARBA00023125"/>
    </source>
</evidence>
<sequence>MRDPLSHLPGYALRRAAHVIMVDLSTRLQAIDLKLSEASVLLLIDGRDDITSSEIGRILDIQRANMVPLLNRLDAQKLIQRRPLDRKSMAITLTEEGKKRLVRTKAITQAFETDLLARIPQEHRDHFVPALNALWMADSSTA</sequence>
<evidence type="ECO:0000313" key="6">
    <source>
        <dbReference type="Proteomes" id="UP000291572"/>
    </source>
</evidence>
<keyword evidence="1" id="KW-0805">Transcription regulation</keyword>
<keyword evidence="2" id="KW-0238">DNA-binding</keyword>
<comment type="caution">
    <text evidence="5">The sequence shown here is derived from an EMBL/GenBank/DDBJ whole genome shotgun (WGS) entry which is preliminary data.</text>
</comment>
<proteinExistence type="predicted"/>
<evidence type="ECO:0000313" key="5">
    <source>
        <dbReference type="EMBL" id="RYM07514.1"/>
    </source>
</evidence>
<dbReference type="Gene3D" id="1.10.10.10">
    <property type="entry name" value="Winged helix-like DNA-binding domain superfamily/Winged helix DNA-binding domain"/>
    <property type="match status" value="1"/>
</dbReference>
<evidence type="ECO:0000259" key="4">
    <source>
        <dbReference type="PROSITE" id="PS50995"/>
    </source>
</evidence>
<dbReference type="InterPro" id="IPR000835">
    <property type="entry name" value="HTH_MarR-typ"/>
</dbReference>